<comment type="similarity">
    <text evidence="5">Belongs to the YqgF HJR family.</text>
</comment>
<evidence type="ECO:0000256" key="2">
    <source>
        <dbReference type="ARBA" id="ARBA00022517"/>
    </source>
</evidence>
<reference evidence="7" key="1">
    <citation type="submission" date="2024-03" db="EMBL/GenBank/DDBJ databases">
        <title>Complete genome sequence of Mycoplasma felifaucium Z921 isolated from the trachea of a cheetah.</title>
        <authorList>
            <person name="Spergser J."/>
        </authorList>
    </citation>
    <scope>NUCLEOTIDE SEQUENCE [LARGE SCALE GENOMIC DNA]</scope>
    <source>
        <strain evidence="7">Z921</strain>
    </source>
</reference>
<keyword evidence="2 5" id="KW-0690">Ribosome biogenesis</keyword>
<evidence type="ECO:0000313" key="7">
    <source>
        <dbReference type="EMBL" id="WXL29341.1"/>
    </source>
</evidence>
<evidence type="ECO:0000256" key="1">
    <source>
        <dbReference type="ARBA" id="ARBA00022490"/>
    </source>
</evidence>
<dbReference type="HAMAP" id="MF_00651">
    <property type="entry name" value="Nuclease_YqgF"/>
    <property type="match status" value="1"/>
</dbReference>
<dbReference type="Proteomes" id="UP001477443">
    <property type="component" value="Chromosome"/>
</dbReference>
<dbReference type="Gene3D" id="3.30.420.140">
    <property type="entry name" value="YqgF/RNase H-like domain"/>
    <property type="match status" value="1"/>
</dbReference>
<dbReference type="InterPro" id="IPR006641">
    <property type="entry name" value="YqgF/RNaseH-like_dom"/>
</dbReference>
<keyword evidence="3 5" id="KW-0540">Nuclease</keyword>
<protein>
    <recommendedName>
        <fullName evidence="5">Putative pre-16S rRNA nuclease</fullName>
        <ecNumber evidence="5">3.1.-.-</ecNumber>
    </recommendedName>
</protein>
<accession>A0ABZ2RQL7</accession>
<keyword evidence="8" id="KW-1185">Reference proteome</keyword>
<dbReference type="RefSeq" id="WP_338822954.1">
    <property type="nucleotide sequence ID" value="NZ_CP148067.1"/>
</dbReference>
<sequence>MRKLALDLGTKTCGFAISDIFEMIPNGLETIRFEENDFQKVIDRIKLIIKEYQNSIDGFVLGYPLRSNGAKSERTLMVEDFARMLHNQFPDQNIYFTDEYGSTMKAERTLKDGGNLSVKKTRQLKDKLSAVIILSDYLNYGGKKYVDE</sequence>
<dbReference type="PANTHER" id="PTHR33317:SF4">
    <property type="entry name" value="POLYNUCLEOTIDYL TRANSFERASE, RIBONUCLEASE H-LIKE SUPERFAMILY PROTEIN"/>
    <property type="match status" value="1"/>
</dbReference>
<comment type="subcellular location">
    <subcellularLocation>
        <location evidence="5">Cytoplasm</location>
    </subcellularLocation>
</comment>
<feature type="domain" description="YqgF/RNase H-like" evidence="6">
    <location>
        <begin position="1"/>
        <end position="106"/>
    </location>
</feature>
<keyword evidence="1 5" id="KW-0963">Cytoplasm</keyword>
<proteinExistence type="inferred from homology"/>
<organism evidence="7 8">
    <name type="scientific">Mycoplasmopsis felifaucium</name>
    <dbReference type="NCBI Taxonomy" id="35768"/>
    <lineage>
        <taxon>Bacteria</taxon>
        <taxon>Bacillati</taxon>
        <taxon>Mycoplasmatota</taxon>
        <taxon>Mycoplasmoidales</taxon>
        <taxon>Metamycoplasmataceae</taxon>
        <taxon>Mycoplasmopsis</taxon>
    </lineage>
</organism>
<dbReference type="InterPro" id="IPR012337">
    <property type="entry name" value="RNaseH-like_sf"/>
</dbReference>
<dbReference type="NCBIfam" id="TIGR00250">
    <property type="entry name" value="RNAse_H_YqgF"/>
    <property type="match status" value="1"/>
</dbReference>
<evidence type="ECO:0000256" key="3">
    <source>
        <dbReference type="ARBA" id="ARBA00022722"/>
    </source>
</evidence>
<dbReference type="SUPFAM" id="SSF53098">
    <property type="entry name" value="Ribonuclease H-like"/>
    <property type="match status" value="1"/>
</dbReference>
<dbReference type="InterPro" id="IPR005227">
    <property type="entry name" value="YqgF"/>
</dbReference>
<name>A0ABZ2RQL7_9BACT</name>
<dbReference type="PANTHER" id="PTHR33317">
    <property type="entry name" value="POLYNUCLEOTIDYL TRANSFERASE, RIBONUCLEASE H-LIKE SUPERFAMILY PROTEIN"/>
    <property type="match status" value="1"/>
</dbReference>
<evidence type="ECO:0000256" key="4">
    <source>
        <dbReference type="ARBA" id="ARBA00022801"/>
    </source>
</evidence>
<comment type="function">
    <text evidence="5">Could be a nuclease involved in processing of the 5'-end of pre-16S rRNA.</text>
</comment>
<keyword evidence="4 5" id="KW-0378">Hydrolase</keyword>
<evidence type="ECO:0000313" key="8">
    <source>
        <dbReference type="Proteomes" id="UP001477443"/>
    </source>
</evidence>
<dbReference type="Pfam" id="PF03652">
    <property type="entry name" value="RuvX"/>
    <property type="match status" value="1"/>
</dbReference>
<dbReference type="EC" id="3.1.-.-" evidence="5"/>
<evidence type="ECO:0000259" key="6">
    <source>
        <dbReference type="SMART" id="SM00732"/>
    </source>
</evidence>
<dbReference type="SMART" id="SM00732">
    <property type="entry name" value="YqgFc"/>
    <property type="match status" value="1"/>
</dbReference>
<dbReference type="CDD" id="cd16964">
    <property type="entry name" value="YqgF"/>
    <property type="match status" value="1"/>
</dbReference>
<dbReference type="EMBL" id="CP148067">
    <property type="protein sequence ID" value="WXL29341.1"/>
    <property type="molecule type" value="Genomic_DNA"/>
</dbReference>
<gene>
    <name evidence="7" type="primary">ruvX</name>
    <name evidence="7" type="ORF">WG617_01670</name>
</gene>
<evidence type="ECO:0000256" key="5">
    <source>
        <dbReference type="HAMAP-Rule" id="MF_00651"/>
    </source>
</evidence>
<dbReference type="InterPro" id="IPR037027">
    <property type="entry name" value="YqgF/RNaseH-like_dom_sf"/>
</dbReference>